<reference evidence="1 2" key="1">
    <citation type="submission" date="2020-05" db="EMBL/GenBank/DDBJ databases">
        <title>Mucilaginibacter mali sp. nov.</title>
        <authorList>
            <person name="Kim H.S."/>
            <person name="Lee K.C."/>
            <person name="Suh M.K."/>
            <person name="Kim J.-S."/>
            <person name="Han K.-I."/>
            <person name="Eom M.K."/>
            <person name="Shin Y.K."/>
            <person name="Lee J.-S."/>
        </authorList>
    </citation>
    <scope>NUCLEOTIDE SEQUENCE [LARGE SCALE GENOMIC DNA]</scope>
    <source>
        <strain evidence="1 2">G2-14</strain>
    </source>
</reference>
<dbReference type="PROSITE" id="PS51257">
    <property type="entry name" value="PROKAR_LIPOPROTEIN"/>
    <property type="match status" value="1"/>
</dbReference>
<name>A0A7D4PW52_9SPHI</name>
<dbReference type="RefSeq" id="WP_173416800.1">
    <property type="nucleotide sequence ID" value="NZ_CP054139.1"/>
</dbReference>
<organism evidence="1 2">
    <name type="scientific">Mucilaginibacter mali</name>
    <dbReference type="NCBI Taxonomy" id="2740462"/>
    <lineage>
        <taxon>Bacteria</taxon>
        <taxon>Pseudomonadati</taxon>
        <taxon>Bacteroidota</taxon>
        <taxon>Sphingobacteriia</taxon>
        <taxon>Sphingobacteriales</taxon>
        <taxon>Sphingobacteriaceae</taxon>
        <taxon>Mucilaginibacter</taxon>
    </lineage>
</organism>
<dbReference type="Proteomes" id="UP000505355">
    <property type="component" value="Chromosome"/>
</dbReference>
<dbReference type="KEGG" id="mmab:HQ865_21070"/>
<protein>
    <submittedName>
        <fullName evidence="1">Uncharacterized protein</fullName>
    </submittedName>
</protein>
<dbReference type="AlphaFoldDB" id="A0A7D4PW52"/>
<dbReference type="EMBL" id="CP054139">
    <property type="protein sequence ID" value="QKJ32148.1"/>
    <property type="molecule type" value="Genomic_DNA"/>
</dbReference>
<gene>
    <name evidence="1" type="ORF">HQ865_21070</name>
</gene>
<sequence>MKNKLRLSIIVIIGLIVGSCNKRMCCTPPTANFIHVKSGITEWDLTAPLAQVINDSLTLVGQGKEENLLVRIKFNGTGRYVLTGQQLKYYKTIGGDAVVVEYIAEPGNESVLNIHTYEQDSKTITGDFVMNFIKSSRYWDNQAYPINFGFNSGTFKIQLAK</sequence>
<evidence type="ECO:0000313" key="2">
    <source>
        <dbReference type="Proteomes" id="UP000505355"/>
    </source>
</evidence>
<evidence type="ECO:0000313" key="1">
    <source>
        <dbReference type="EMBL" id="QKJ32148.1"/>
    </source>
</evidence>
<accession>A0A7D4PW52</accession>
<keyword evidence="2" id="KW-1185">Reference proteome</keyword>
<proteinExistence type="predicted"/>